<keyword evidence="2" id="KW-1185">Reference proteome</keyword>
<dbReference type="AlphaFoldDB" id="A0A8S3Z6E7"/>
<dbReference type="Proteomes" id="UP000678393">
    <property type="component" value="Unassembled WGS sequence"/>
</dbReference>
<sequence>ALTAMLFKKPRMFKCIIEYCVADNDENQDFGQSSSNASAQRSEWKVYTGNSDNVCGFFAILCERTIDGNDHILNPQGGCIDLLIDFGCGRINLIKTFTKFVLGINAADPLPEKLDWLCRIKGFRIRLNPDVADDESTSRERVRDRELECILNIDGEVVQVNKPDVDARLRSDFVSLFGGLKAFGSSKDK</sequence>
<gene>
    <name evidence="1" type="ORF">CUNI_LOCUS8340</name>
</gene>
<evidence type="ECO:0000313" key="1">
    <source>
        <dbReference type="EMBL" id="CAG5122782.1"/>
    </source>
</evidence>
<evidence type="ECO:0000313" key="2">
    <source>
        <dbReference type="Proteomes" id="UP000678393"/>
    </source>
</evidence>
<organism evidence="1 2">
    <name type="scientific">Candidula unifasciata</name>
    <dbReference type="NCBI Taxonomy" id="100452"/>
    <lineage>
        <taxon>Eukaryota</taxon>
        <taxon>Metazoa</taxon>
        <taxon>Spiralia</taxon>
        <taxon>Lophotrochozoa</taxon>
        <taxon>Mollusca</taxon>
        <taxon>Gastropoda</taxon>
        <taxon>Heterobranchia</taxon>
        <taxon>Euthyneura</taxon>
        <taxon>Panpulmonata</taxon>
        <taxon>Eupulmonata</taxon>
        <taxon>Stylommatophora</taxon>
        <taxon>Helicina</taxon>
        <taxon>Helicoidea</taxon>
        <taxon>Geomitridae</taxon>
        <taxon>Candidula</taxon>
    </lineage>
</organism>
<protein>
    <submittedName>
        <fullName evidence="1">Uncharacterized protein</fullName>
    </submittedName>
</protein>
<reference evidence="1" key="1">
    <citation type="submission" date="2021-04" db="EMBL/GenBank/DDBJ databases">
        <authorList>
            <consortium name="Molecular Ecology Group"/>
        </authorList>
    </citation>
    <scope>NUCLEOTIDE SEQUENCE</scope>
</reference>
<name>A0A8S3Z6E7_9EUPU</name>
<accession>A0A8S3Z6E7</accession>
<proteinExistence type="predicted"/>
<dbReference type="EMBL" id="CAJHNH020001364">
    <property type="protein sequence ID" value="CAG5122782.1"/>
    <property type="molecule type" value="Genomic_DNA"/>
</dbReference>
<dbReference type="OrthoDB" id="530923at2759"/>
<feature type="non-terminal residue" evidence="1">
    <location>
        <position position="189"/>
    </location>
</feature>
<comment type="caution">
    <text evidence="1">The sequence shown here is derived from an EMBL/GenBank/DDBJ whole genome shotgun (WGS) entry which is preliminary data.</text>
</comment>